<dbReference type="AlphaFoldDB" id="A0A1T4TA87"/>
<organism evidence="1 2">
    <name type="scientific">Chitinophaga eiseniae</name>
    <dbReference type="NCBI Taxonomy" id="634771"/>
    <lineage>
        <taxon>Bacteria</taxon>
        <taxon>Pseudomonadati</taxon>
        <taxon>Bacteroidota</taxon>
        <taxon>Chitinophagia</taxon>
        <taxon>Chitinophagales</taxon>
        <taxon>Chitinophagaceae</taxon>
        <taxon>Chitinophaga</taxon>
    </lineage>
</organism>
<evidence type="ECO:0000313" key="2">
    <source>
        <dbReference type="Proteomes" id="UP000190367"/>
    </source>
</evidence>
<reference evidence="2" key="1">
    <citation type="submission" date="2017-02" db="EMBL/GenBank/DDBJ databases">
        <authorList>
            <person name="Varghese N."/>
            <person name="Submissions S."/>
        </authorList>
    </citation>
    <scope>NUCLEOTIDE SEQUENCE [LARGE SCALE GENOMIC DNA]</scope>
    <source>
        <strain evidence="2">DSM 22224</strain>
    </source>
</reference>
<dbReference type="EMBL" id="FUWZ01000004">
    <property type="protein sequence ID" value="SKA37159.1"/>
    <property type="molecule type" value="Genomic_DNA"/>
</dbReference>
<evidence type="ECO:0000313" key="1">
    <source>
        <dbReference type="EMBL" id="SKA37159.1"/>
    </source>
</evidence>
<sequence>MVLRVLPGFFFKQIAEVPGRQVNLFRQVLHSHEPLFAGEIVYFLRFLISLRLFQCDGRAAVDQSLKQGSKGPFNSITKLSCLGRAYRIFPGI</sequence>
<name>A0A1T4TA87_9BACT</name>
<dbReference type="Proteomes" id="UP000190367">
    <property type="component" value="Unassembled WGS sequence"/>
</dbReference>
<protein>
    <submittedName>
        <fullName evidence="1">Uncharacterized protein</fullName>
    </submittedName>
</protein>
<keyword evidence="2" id="KW-1185">Reference proteome</keyword>
<dbReference type="STRING" id="634771.SAMN04488128_104229"/>
<accession>A0A1T4TA87</accession>
<proteinExistence type="predicted"/>
<gene>
    <name evidence="1" type="ORF">SAMN04488128_104229</name>
</gene>